<dbReference type="STRING" id="945713.IALB_2664"/>
<reference evidence="1 2" key="1">
    <citation type="journal article" date="2012" name="Front. Microbiol.">
        <title>Complete genome of Ignavibacterium album, a metabolically versatile, flagellated, facultative anaerobe from the phylum Chlorobi.</title>
        <authorList>
            <person name="Liu Z."/>
            <person name="Frigaard N.-U."/>
            <person name="Vogl K."/>
            <person name="Iino T."/>
            <person name="Ohkuma M."/>
            <person name="Overmann J."/>
            <person name="Bryant D.A."/>
        </authorList>
    </citation>
    <scope>NUCLEOTIDE SEQUENCE [LARGE SCALE GENOMIC DNA]</scope>
    <source>
        <strain evidence="2">DSM 19864 / JCM 16511 / NBRC 101810 / Mat9-16</strain>
    </source>
</reference>
<dbReference type="EMBL" id="CP003418">
    <property type="protein sequence ID" value="AFH50367.1"/>
    <property type="molecule type" value="Genomic_DNA"/>
</dbReference>
<dbReference type="PANTHER" id="PTHR43393:SF3">
    <property type="entry name" value="LYSINE DECARBOXYLASE-LIKE PROTEIN"/>
    <property type="match status" value="1"/>
</dbReference>
<evidence type="ECO:0000313" key="2">
    <source>
        <dbReference type="Proteomes" id="UP000007394"/>
    </source>
</evidence>
<accession>I0AN10</accession>
<dbReference type="GO" id="GO:0005829">
    <property type="term" value="C:cytosol"/>
    <property type="evidence" value="ECO:0007669"/>
    <property type="project" value="TreeGrafter"/>
</dbReference>
<dbReference type="Pfam" id="PF18306">
    <property type="entry name" value="LDcluster4"/>
    <property type="match status" value="1"/>
</dbReference>
<dbReference type="OrthoDB" id="9801098at2"/>
<sequence>MERTVTIFGSAKPKPGDPQYEFAYQLGSRLAEEGFNICTGGYAGIMEAASKGAYDKGGLVYAVTVDIWSSTPNPFITIEVRGKTLFERIEKLIEMGDAYIVLQGGTGTFLELAAVWEYANKKLQPPKPIVCHSEMWKTVVEVLDKQMQFEGRETGIVKPCESIDEIVTYLKSKLKIT</sequence>
<organism evidence="1 2">
    <name type="scientific">Ignavibacterium album (strain DSM 19864 / JCM 16511 / NBRC 101810 / Mat9-16)</name>
    <dbReference type="NCBI Taxonomy" id="945713"/>
    <lineage>
        <taxon>Bacteria</taxon>
        <taxon>Pseudomonadati</taxon>
        <taxon>Ignavibacteriota</taxon>
        <taxon>Ignavibacteria</taxon>
        <taxon>Ignavibacteriales</taxon>
        <taxon>Ignavibacteriaceae</taxon>
        <taxon>Ignavibacterium</taxon>
    </lineage>
</organism>
<evidence type="ECO:0000313" key="1">
    <source>
        <dbReference type="EMBL" id="AFH50367.1"/>
    </source>
</evidence>
<gene>
    <name evidence="1" type="ordered locus">IALB_2664</name>
</gene>
<dbReference type="InterPro" id="IPR041164">
    <property type="entry name" value="LDcluster4"/>
</dbReference>
<dbReference type="InterPro" id="IPR052341">
    <property type="entry name" value="LOG_family_nucleotidases"/>
</dbReference>
<dbReference type="KEGG" id="ial:IALB_2664"/>
<dbReference type="Gene3D" id="3.40.50.450">
    <property type="match status" value="1"/>
</dbReference>
<dbReference type="Proteomes" id="UP000007394">
    <property type="component" value="Chromosome"/>
</dbReference>
<dbReference type="AlphaFoldDB" id="I0AN10"/>
<dbReference type="HOGENOM" id="CLU_058336_0_5_10"/>
<protein>
    <submittedName>
        <fullName evidence="1">Putative Rossmann fold nucleotide-binding protein</fullName>
    </submittedName>
</protein>
<name>I0AN10_IGNAJ</name>
<dbReference type="PANTHER" id="PTHR43393">
    <property type="entry name" value="CYTOKININ RIBOSIDE 5'-MONOPHOSPHATE PHOSPHORIBOHYDROLASE"/>
    <property type="match status" value="1"/>
</dbReference>
<dbReference type="RefSeq" id="WP_014561508.1">
    <property type="nucleotide sequence ID" value="NC_017464.1"/>
</dbReference>
<proteinExistence type="predicted"/>
<dbReference type="eggNOG" id="COG1611">
    <property type="taxonomic scope" value="Bacteria"/>
</dbReference>
<dbReference type="SUPFAM" id="SSF102405">
    <property type="entry name" value="MCP/YpsA-like"/>
    <property type="match status" value="1"/>
</dbReference>
<keyword evidence="2" id="KW-1185">Reference proteome</keyword>